<evidence type="ECO:0000256" key="3">
    <source>
        <dbReference type="ARBA" id="ARBA00022475"/>
    </source>
</evidence>
<sequence length="431" mass="46793">MLRTKRLGPTQYVALGFMSVILIGSVLLALPIAHMPGTYVSYIDALFTSASAVTVTGLIAIETAEQFNAFGRLVIALLIQIGGLGVTSVGAIFILVMQRKFGVYHRLLLMEGLNFNSLSGVVRLVKSVLQLTLVIELVGMILSFFTFIQHYPFWEALGISAFHAIASFNNAGFDILGGGQNLIPYRHHYVLLLTTATLIGLGGIGFVTMLDIYHKRNFKKCSMNTKIVMVTTASLLIIGTILLKLSEGFSWFDAFFHSISARTAGFSTIPIDDFSQAGLLILMVLMFIGASPGSTGGGIKTTTLFTIIKTIKSFATNRPVTAFYRRIPAESIIKAFSVFLLAISVVFVGTFFILLIQPELSLQSILFEVIAATGTVGLSTGIIPSLNIANKLILCIIMFIGRLGPFSIACLWAYQTAAPRFNYPEEQITIG</sequence>
<dbReference type="GO" id="GO:0005886">
    <property type="term" value="C:plasma membrane"/>
    <property type="evidence" value="ECO:0007669"/>
    <property type="project" value="UniProtKB-SubCell"/>
</dbReference>
<keyword evidence="5 8" id="KW-1133">Transmembrane helix</keyword>
<evidence type="ECO:0000256" key="8">
    <source>
        <dbReference type="SAM" id="Phobius"/>
    </source>
</evidence>
<keyword evidence="3" id="KW-1003">Cell membrane</keyword>
<accession>A0A9X4XF30</accession>
<keyword evidence="7 8" id="KW-0472">Membrane</keyword>
<feature type="transmembrane region" description="Helical" evidence="8">
    <location>
        <begin position="189"/>
        <end position="213"/>
    </location>
</feature>
<feature type="transmembrane region" description="Helical" evidence="8">
    <location>
        <begin position="392"/>
        <end position="414"/>
    </location>
</feature>
<evidence type="ECO:0000256" key="6">
    <source>
        <dbReference type="ARBA" id="ARBA00023065"/>
    </source>
</evidence>
<evidence type="ECO:0000256" key="4">
    <source>
        <dbReference type="ARBA" id="ARBA00022692"/>
    </source>
</evidence>
<reference evidence="9 10" key="1">
    <citation type="journal article" date="2019" name="Nat. Med.">
        <title>A library of human gut bacterial isolates paired with longitudinal multiomics data enables mechanistic microbiome research.</title>
        <authorList>
            <person name="Poyet M."/>
            <person name="Groussin M."/>
            <person name="Gibbons S.M."/>
            <person name="Avila-Pacheco J."/>
            <person name="Jiang X."/>
            <person name="Kearney S.M."/>
            <person name="Perrotta A.R."/>
            <person name="Berdy B."/>
            <person name="Zhao S."/>
            <person name="Lieberman T.D."/>
            <person name="Swanson P.K."/>
            <person name="Smith M."/>
            <person name="Roesemann S."/>
            <person name="Alexander J.E."/>
            <person name="Rich S.A."/>
            <person name="Livny J."/>
            <person name="Vlamakis H."/>
            <person name="Clish C."/>
            <person name="Bullock K."/>
            <person name="Deik A."/>
            <person name="Scott J."/>
            <person name="Pierce K.A."/>
            <person name="Xavier R.J."/>
            <person name="Alm E.J."/>
        </authorList>
    </citation>
    <scope>NUCLEOTIDE SEQUENCE [LARGE SCALE GENOMIC DNA]</scope>
    <source>
        <strain evidence="9 10">BIOML-A198</strain>
    </source>
</reference>
<organism evidence="9 10">
    <name type="scientific">Turicibacter sanguinis</name>
    <dbReference type="NCBI Taxonomy" id="154288"/>
    <lineage>
        <taxon>Bacteria</taxon>
        <taxon>Bacillati</taxon>
        <taxon>Bacillota</taxon>
        <taxon>Erysipelotrichia</taxon>
        <taxon>Erysipelotrichales</taxon>
        <taxon>Turicibacteraceae</taxon>
        <taxon>Turicibacter</taxon>
    </lineage>
</organism>
<dbReference type="Pfam" id="PF02386">
    <property type="entry name" value="TrkH"/>
    <property type="match status" value="2"/>
</dbReference>
<keyword evidence="4 8" id="KW-0812">Transmembrane</keyword>
<feature type="transmembrane region" description="Helical" evidence="8">
    <location>
        <begin position="362"/>
        <end position="383"/>
    </location>
</feature>
<proteinExistence type="predicted"/>
<evidence type="ECO:0000313" key="9">
    <source>
        <dbReference type="EMBL" id="MTK20680.1"/>
    </source>
</evidence>
<dbReference type="GO" id="GO:0008324">
    <property type="term" value="F:monoatomic cation transmembrane transporter activity"/>
    <property type="evidence" value="ECO:0007669"/>
    <property type="project" value="InterPro"/>
</dbReference>
<comment type="caution">
    <text evidence="9">The sequence shown here is derived from an EMBL/GenBank/DDBJ whole genome shotgun (WGS) entry which is preliminary data.</text>
</comment>
<dbReference type="PANTHER" id="PTHR32024">
    <property type="entry name" value="TRK SYSTEM POTASSIUM UPTAKE PROTEIN TRKG-RELATED"/>
    <property type="match status" value="1"/>
</dbReference>
<dbReference type="GeneID" id="60057689"/>
<evidence type="ECO:0000256" key="2">
    <source>
        <dbReference type="ARBA" id="ARBA00022448"/>
    </source>
</evidence>
<name>A0A9X4XF30_9FIRM</name>
<evidence type="ECO:0000256" key="5">
    <source>
        <dbReference type="ARBA" id="ARBA00022989"/>
    </source>
</evidence>
<feature type="transmembrane region" description="Helical" evidence="8">
    <location>
        <begin position="12"/>
        <end position="33"/>
    </location>
</feature>
<dbReference type="GO" id="GO:0030001">
    <property type="term" value="P:metal ion transport"/>
    <property type="evidence" value="ECO:0007669"/>
    <property type="project" value="UniProtKB-ARBA"/>
</dbReference>
<comment type="subcellular location">
    <subcellularLocation>
        <location evidence="1">Cell membrane</location>
        <topology evidence="1">Multi-pass membrane protein</topology>
    </subcellularLocation>
</comment>
<keyword evidence="2" id="KW-0813">Transport</keyword>
<dbReference type="EMBL" id="WMQE01000007">
    <property type="protein sequence ID" value="MTK20680.1"/>
    <property type="molecule type" value="Genomic_DNA"/>
</dbReference>
<feature type="transmembrane region" description="Helical" evidence="8">
    <location>
        <begin position="335"/>
        <end position="356"/>
    </location>
</feature>
<feature type="transmembrane region" description="Helical" evidence="8">
    <location>
        <begin position="128"/>
        <end position="148"/>
    </location>
</feature>
<feature type="transmembrane region" description="Helical" evidence="8">
    <location>
        <begin position="225"/>
        <end position="243"/>
    </location>
</feature>
<dbReference type="Proteomes" id="UP000487649">
    <property type="component" value="Unassembled WGS sequence"/>
</dbReference>
<protein>
    <submittedName>
        <fullName evidence="9">H(+)-transporting ATPase</fullName>
    </submittedName>
</protein>
<evidence type="ECO:0000256" key="1">
    <source>
        <dbReference type="ARBA" id="ARBA00004651"/>
    </source>
</evidence>
<feature type="transmembrane region" description="Helical" evidence="8">
    <location>
        <begin position="39"/>
        <end position="61"/>
    </location>
</feature>
<keyword evidence="6" id="KW-0406">Ion transport</keyword>
<feature type="transmembrane region" description="Helical" evidence="8">
    <location>
        <begin position="73"/>
        <end position="97"/>
    </location>
</feature>
<evidence type="ECO:0000256" key="7">
    <source>
        <dbReference type="ARBA" id="ARBA00023136"/>
    </source>
</evidence>
<feature type="transmembrane region" description="Helical" evidence="8">
    <location>
        <begin position="274"/>
        <end position="290"/>
    </location>
</feature>
<dbReference type="InterPro" id="IPR003445">
    <property type="entry name" value="Cat_transpt"/>
</dbReference>
<dbReference type="PANTHER" id="PTHR32024:SF1">
    <property type="entry name" value="KTR SYSTEM POTASSIUM UPTAKE PROTEIN B"/>
    <property type="match status" value="1"/>
</dbReference>
<dbReference type="RefSeq" id="WP_006784236.1">
    <property type="nucleotide sequence ID" value="NZ_CP053187.1"/>
</dbReference>
<gene>
    <name evidence="9" type="ORF">GMA92_04405</name>
</gene>
<evidence type="ECO:0000313" key="10">
    <source>
        <dbReference type="Proteomes" id="UP000487649"/>
    </source>
</evidence>
<dbReference type="AlphaFoldDB" id="A0A9X4XF30"/>